<comment type="similarity">
    <text evidence="1">Belongs to the intradiol ring-cleavage dioxygenase family.</text>
</comment>
<dbReference type="GO" id="GO:0018578">
    <property type="term" value="F:protocatechuate 3,4-dioxygenase activity"/>
    <property type="evidence" value="ECO:0007669"/>
    <property type="project" value="InterPro"/>
</dbReference>
<dbReference type="GO" id="GO:0008199">
    <property type="term" value="F:ferric iron binding"/>
    <property type="evidence" value="ECO:0007669"/>
    <property type="project" value="InterPro"/>
</dbReference>
<keyword evidence="2 5" id="KW-0223">Dioxygenase</keyword>
<keyword evidence="6" id="KW-1185">Reference proteome</keyword>
<dbReference type="EMBL" id="FNIT01000002">
    <property type="protein sequence ID" value="SDN87960.1"/>
    <property type="molecule type" value="Genomic_DNA"/>
</dbReference>
<dbReference type="CDD" id="cd03463">
    <property type="entry name" value="3_4-PCD_alpha"/>
    <property type="match status" value="1"/>
</dbReference>
<dbReference type="PANTHER" id="PTHR33711">
    <property type="entry name" value="DIOXYGENASE, PUTATIVE (AFU_ORTHOLOGUE AFUA_2G02910)-RELATED"/>
    <property type="match status" value="1"/>
</dbReference>
<dbReference type="InterPro" id="IPR050770">
    <property type="entry name" value="Intradiol_RC_Dioxygenase"/>
</dbReference>
<dbReference type="STRING" id="1166073.SAMN05192530_102297"/>
<dbReference type="OrthoDB" id="9805815at2"/>
<accession>A0A1H0EZZ7</accession>
<dbReference type="NCBIfam" id="TIGR02423">
    <property type="entry name" value="protocat_alph"/>
    <property type="match status" value="1"/>
</dbReference>
<dbReference type="SUPFAM" id="SSF49482">
    <property type="entry name" value="Aromatic compound dioxygenase"/>
    <property type="match status" value="1"/>
</dbReference>
<feature type="domain" description="Intradiol ring-cleavage dioxygenases" evidence="4">
    <location>
        <begin position="26"/>
        <end position="199"/>
    </location>
</feature>
<name>A0A1H0EZZ7_9HYPH</name>
<gene>
    <name evidence="5" type="ORF">SAMN05192530_102297</name>
</gene>
<dbReference type="RefSeq" id="WP_090670380.1">
    <property type="nucleotide sequence ID" value="NZ_FNIT01000002.1"/>
</dbReference>
<dbReference type="AlphaFoldDB" id="A0A1H0EZZ7"/>
<evidence type="ECO:0000256" key="2">
    <source>
        <dbReference type="ARBA" id="ARBA00022964"/>
    </source>
</evidence>
<protein>
    <submittedName>
        <fullName evidence="5">Protocatechuate 3,4-dioxygenase, alpha subunit</fullName>
    </submittedName>
</protein>
<reference evidence="5 6" key="1">
    <citation type="submission" date="2016-10" db="EMBL/GenBank/DDBJ databases">
        <authorList>
            <person name="de Groot N.N."/>
        </authorList>
    </citation>
    <scope>NUCLEOTIDE SEQUENCE [LARGE SCALE GENOMIC DNA]</scope>
    <source>
        <strain evidence="6">L7-484,KACC 16230,DSM 25025</strain>
    </source>
</reference>
<proteinExistence type="inferred from homology"/>
<evidence type="ECO:0000313" key="6">
    <source>
        <dbReference type="Proteomes" id="UP000198793"/>
    </source>
</evidence>
<evidence type="ECO:0000259" key="4">
    <source>
        <dbReference type="Pfam" id="PF00775"/>
    </source>
</evidence>
<evidence type="ECO:0000256" key="1">
    <source>
        <dbReference type="ARBA" id="ARBA00007825"/>
    </source>
</evidence>
<evidence type="ECO:0000256" key="3">
    <source>
        <dbReference type="ARBA" id="ARBA00023002"/>
    </source>
</evidence>
<organism evidence="5 6">
    <name type="scientific">Aureimonas jatrophae</name>
    <dbReference type="NCBI Taxonomy" id="1166073"/>
    <lineage>
        <taxon>Bacteria</taxon>
        <taxon>Pseudomonadati</taxon>
        <taxon>Pseudomonadota</taxon>
        <taxon>Alphaproteobacteria</taxon>
        <taxon>Hyphomicrobiales</taxon>
        <taxon>Aurantimonadaceae</taxon>
        <taxon>Aureimonas</taxon>
    </lineage>
</organism>
<dbReference type="PANTHER" id="PTHR33711:SF9">
    <property type="entry name" value="PROTOCATECHUATE 3,4-DIOXYGENASE ALPHA CHAIN"/>
    <property type="match status" value="1"/>
</dbReference>
<dbReference type="Proteomes" id="UP000198793">
    <property type="component" value="Unassembled WGS sequence"/>
</dbReference>
<dbReference type="InterPro" id="IPR015889">
    <property type="entry name" value="Intradiol_dOase_core"/>
</dbReference>
<dbReference type="Pfam" id="PF00775">
    <property type="entry name" value="Dioxygenase_C"/>
    <property type="match status" value="1"/>
</dbReference>
<keyword evidence="3" id="KW-0560">Oxidoreductase</keyword>
<dbReference type="Gene3D" id="2.60.130.10">
    <property type="entry name" value="Aromatic compound dioxygenase"/>
    <property type="match status" value="1"/>
</dbReference>
<sequence>MTLPLDYLPESPSQTAGPYVHIGTNPNWVEITGVWRNDLGLVLVGPDTRGERILVEGRVTDGAGAPVRDALVEIWQADAAGFHPSPAETRGQADPHFAGWGRQPLSAEDGSFRFETIRPGRVPYPDGRLQAPHITVWIVARGINVGLHTRLYFSDEEEANAADPLLNRIPEPDRRATLIAERSERDGLAAFRFDIRLQGERETVFLDM</sequence>
<dbReference type="InterPro" id="IPR000627">
    <property type="entry name" value="Intradiol_dOase_C"/>
</dbReference>
<evidence type="ECO:0000313" key="5">
    <source>
        <dbReference type="EMBL" id="SDN87960.1"/>
    </source>
</evidence>
<dbReference type="InterPro" id="IPR012786">
    <property type="entry name" value="Protocat_dOase_a"/>
</dbReference>